<evidence type="ECO:0000313" key="1">
    <source>
        <dbReference type="EMBL" id="SVD19009.1"/>
    </source>
</evidence>
<accession>A0A382TA50</accession>
<name>A0A382TA50_9ZZZZ</name>
<sequence length="66" mass="7651">MEDTTAIYLILKRIRGRKEELKEIIAAGLPSWDAYNKTVGEYKAYAMIEQEVQDLQERENDGDTKT</sequence>
<reference evidence="1" key="1">
    <citation type="submission" date="2018-05" db="EMBL/GenBank/DDBJ databases">
        <authorList>
            <person name="Lanie J.A."/>
            <person name="Ng W.-L."/>
            <person name="Kazmierczak K.M."/>
            <person name="Andrzejewski T.M."/>
            <person name="Davidsen T.M."/>
            <person name="Wayne K.J."/>
            <person name="Tettelin H."/>
            <person name="Glass J.I."/>
            <person name="Rusch D."/>
            <person name="Podicherti R."/>
            <person name="Tsui H.-C.T."/>
            <person name="Winkler M.E."/>
        </authorList>
    </citation>
    <scope>NUCLEOTIDE SEQUENCE</scope>
</reference>
<proteinExistence type="predicted"/>
<dbReference type="AlphaFoldDB" id="A0A382TA50"/>
<dbReference type="EMBL" id="UINC01135076">
    <property type="protein sequence ID" value="SVD19009.1"/>
    <property type="molecule type" value="Genomic_DNA"/>
</dbReference>
<gene>
    <name evidence="1" type="ORF">METZ01_LOCUS371863</name>
</gene>
<organism evidence="1">
    <name type="scientific">marine metagenome</name>
    <dbReference type="NCBI Taxonomy" id="408172"/>
    <lineage>
        <taxon>unclassified sequences</taxon>
        <taxon>metagenomes</taxon>
        <taxon>ecological metagenomes</taxon>
    </lineage>
</organism>
<protein>
    <submittedName>
        <fullName evidence="1">Uncharacterized protein</fullName>
    </submittedName>
</protein>